<feature type="transmembrane region" description="Helical" evidence="9">
    <location>
        <begin position="65"/>
        <end position="83"/>
    </location>
</feature>
<feature type="transmembrane region" description="Helical" evidence="9">
    <location>
        <begin position="313"/>
        <end position="333"/>
    </location>
</feature>
<feature type="transmembrane region" description="Helical" evidence="9">
    <location>
        <begin position="492"/>
        <end position="512"/>
    </location>
</feature>
<gene>
    <name evidence="10" type="primary">opuD</name>
    <name evidence="10" type="ordered locus">BLASA_1640</name>
</gene>
<evidence type="ECO:0000256" key="9">
    <source>
        <dbReference type="SAM" id="Phobius"/>
    </source>
</evidence>
<feature type="region of interest" description="Disordered" evidence="8">
    <location>
        <begin position="1"/>
        <end position="25"/>
    </location>
</feature>
<keyword evidence="5 9" id="KW-0812">Transmembrane</keyword>
<evidence type="ECO:0000256" key="3">
    <source>
        <dbReference type="ARBA" id="ARBA00022448"/>
    </source>
</evidence>
<dbReference type="InterPro" id="IPR018093">
    <property type="entry name" value="BCCT_CS"/>
</dbReference>
<name>H6RMC9_BLASD</name>
<accession>H6RMC9</accession>
<reference evidence="11" key="2">
    <citation type="submission" date="2012-02" db="EMBL/GenBank/DDBJ databases">
        <title>Complete genome sequence of Blastococcus saxobsidens strain DD2.</title>
        <authorList>
            <person name="Genoscope."/>
        </authorList>
    </citation>
    <scope>NUCLEOTIDE SEQUENCE [LARGE SCALE GENOMIC DNA]</scope>
    <source>
        <strain evidence="11">DD2</strain>
    </source>
</reference>
<feature type="transmembrane region" description="Helical" evidence="9">
    <location>
        <begin position="518"/>
        <end position="541"/>
    </location>
</feature>
<evidence type="ECO:0000313" key="10">
    <source>
        <dbReference type="EMBL" id="CCG02565.1"/>
    </source>
</evidence>
<dbReference type="STRING" id="1146883.BLASA_1640"/>
<feature type="transmembrane region" description="Helical" evidence="9">
    <location>
        <begin position="142"/>
        <end position="163"/>
    </location>
</feature>
<evidence type="ECO:0000256" key="8">
    <source>
        <dbReference type="SAM" id="MobiDB-lite"/>
    </source>
</evidence>
<feature type="transmembrane region" description="Helical" evidence="9">
    <location>
        <begin position="241"/>
        <end position="263"/>
    </location>
</feature>
<evidence type="ECO:0000256" key="5">
    <source>
        <dbReference type="ARBA" id="ARBA00022692"/>
    </source>
</evidence>
<feature type="transmembrane region" description="Helical" evidence="9">
    <location>
        <begin position="398"/>
        <end position="421"/>
    </location>
</feature>
<feature type="transmembrane region" description="Helical" evidence="9">
    <location>
        <begin position="455"/>
        <end position="480"/>
    </location>
</feature>
<evidence type="ECO:0000313" key="11">
    <source>
        <dbReference type="Proteomes" id="UP000007517"/>
    </source>
</evidence>
<feature type="region of interest" description="Disordered" evidence="8">
    <location>
        <begin position="572"/>
        <end position="603"/>
    </location>
</feature>
<comment type="subcellular location">
    <subcellularLocation>
        <location evidence="1">Cell membrane</location>
        <topology evidence="1">Multi-pass membrane protein</topology>
    </subcellularLocation>
</comment>
<feature type="transmembrane region" description="Helical" evidence="9">
    <location>
        <begin position="103"/>
        <end position="122"/>
    </location>
</feature>
<keyword evidence="4" id="KW-1003">Cell membrane</keyword>
<dbReference type="Pfam" id="PF02028">
    <property type="entry name" value="BCCT"/>
    <property type="match status" value="1"/>
</dbReference>
<evidence type="ECO:0000256" key="1">
    <source>
        <dbReference type="ARBA" id="ARBA00004651"/>
    </source>
</evidence>
<reference evidence="10 11" key="1">
    <citation type="journal article" date="2012" name="J. Bacteriol.">
        <title>Genome Sequence of Blastococcus saxobsidens DD2, a Stone-Inhabiting Bacterium.</title>
        <authorList>
            <person name="Chouaia B."/>
            <person name="Crotti E."/>
            <person name="Brusetti L."/>
            <person name="Daffonchio D."/>
            <person name="Essoussi I."/>
            <person name="Nouioui I."/>
            <person name="Sbissi I."/>
            <person name="Ghodhbane-Gtari F."/>
            <person name="Gtari M."/>
            <person name="Vacherie B."/>
            <person name="Barbe V."/>
            <person name="Medigue C."/>
            <person name="Gury J."/>
            <person name="Pujic P."/>
            <person name="Normand P."/>
        </authorList>
    </citation>
    <scope>NUCLEOTIDE SEQUENCE [LARGE SCALE GENOMIC DNA]</scope>
    <source>
        <strain evidence="10 11">DD2</strain>
    </source>
</reference>
<organism evidence="10 11">
    <name type="scientific">Blastococcus saxobsidens (strain DD2)</name>
    <dbReference type="NCBI Taxonomy" id="1146883"/>
    <lineage>
        <taxon>Bacteria</taxon>
        <taxon>Bacillati</taxon>
        <taxon>Actinomycetota</taxon>
        <taxon>Actinomycetes</taxon>
        <taxon>Geodermatophilales</taxon>
        <taxon>Geodermatophilaceae</taxon>
        <taxon>Blastococcus</taxon>
    </lineage>
</organism>
<feature type="transmembrane region" description="Helical" evidence="9">
    <location>
        <begin position="368"/>
        <end position="386"/>
    </location>
</feature>
<keyword evidence="7 9" id="KW-0472">Membrane</keyword>
<evidence type="ECO:0000256" key="7">
    <source>
        <dbReference type="ARBA" id="ARBA00023136"/>
    </source>
</evidence>
<dbReference type="GO" id="GO:0005886">
    <property type="term" value="C:plasma membrane"/>
    <property type="evidence" value="ECO:0007669"/>
    <property type="project" value="UniProtKB-SubCell"/>
</dbReference>
<comment type="similarity">
    <text evidence="2">Belongs to the BCCT transporter (TC 2.A.15) family.</text>
</comment>
<dbReference type="EMBL" id="FO117623">
    <property type="protein sequence ID" value="CCG02565.1"/>
    <property type="molecule type" value="Genomic_DNA"/>
</dbReference>
<keyword evidence="3" id="KW-0813">Transport</keyword>
<dbReference type="NCBIfam" id="TIGR00842">
    <property type="entry name" value="bcct"/>
    <property type="match status" value="1"/>
</dbReference>
<dbReference type="OrthoDB" id="9775735at2"/>
<feature type="transmembrane region" description="Helical" evidence="9">
    <location>
        <begin position="283"/>
        <end position="301"/>
    </location>
</feature>
<dbReference type="GO" id="GO:0022857">
    <property type="term" value="F:transmembrane transporter activity"/>
    <property type="evidence" value="ECO:0007669"/>
    <property type="project" value="InterPro"/>
</dbReference>
<dbReference type="RefSeq" id="WP_014375458.1">
    <property type="nucleotide sequence ID" value="NC_016943.1"/>
</dbReference>
<dbReference type="InterPro" id="IPR000060">
    <property type="entry name" value="BCCT_transptr"/>
</dbReference>
<proteinExistence type="inferred from homology"/>
<dbReference type="HOGENOM" id="CLU_010118_4_0_11"/>
<protein>
    <submittedName>
        <fullName evidence="10">Glycine betaine transporter opuD</fullName>
    </submittedName>
</protein>
<evidence type="ECO:0000256" key="4">
    <source>
        <dbReference type="ARBA" id="ARBA00022475"/>
    </source>
</evidence>
<dbReference type="PANTHER" id="PTHR30047:SF7">
    <property type="entry name" value="HIGH-AFFINITY CHOLINE TRANSPORT PROTEIN"/>
    <property type="match status" value="1"/>
</dbReference>
<evidence type="ECO:0000256" key="2">
    <source>
        <dbReference type="ARBA" id="ARBA00005658"/>
    </source>
</evidence>
<dbReference type="KEGG" id="bsd:BLASA_1640"/>
<dbReference type="PANTHER" id="PTHR30047">
    <property type="entry name" value="HIGH-AFFINITY CHOLINE TRANSPORT PROTEIN-RELATED"/>
    <property type="match status" value="1"/>
</dbReference>
<dbReference type="Proteomes" id="UP000007517">
    <property type="component" value="Chromosome"/>
</dbReference>
<dbReference type="PROSITE" id="PS01303">
    <property type="entry name" value="BCCT"/>
    <property type="match status" value="1"/>
</dbReference>
<feature type="transmembrane region" description="Helical" evidence="9">
    <location>
        <begin position="201"/>
        <end position="220"/>
    </location>
</feature>
<dbReference type="eggNOG" id="COG1292">
    <property type="taxonomic scope" value="Bacteria"/>
</dbReference>
<dbReference type="AlphaFoldDB" id="H6RMC9"/>
<sequence>MSPEDPQPEPPAGAGDHRLSPGSADGDVAVEETFVVTRRFVHAAPNDDRTHPRAADVDRPVDRTVFIAGMALTLAFVLWGVISPTSLAATASAVLDRMIDATGWVYVAVTAGFVLLMLMLALSRYGRIRLGRDDERPEFSTFSWISMMFATGMGIGLIFWGVAEPLSHLLTPPMDMAEPGTPESAELGLEYTIFHWGLHPWALYGVVGLALAYATFRKGLPNLLSSIVFPRKDPSHPARRAVDIFGLFITTFGAATSLGLGAIQINSGLTRVFDAPTSNTVSIVVIVVLTALFVLSAVSGTERGVKWMANINAGLAVGLLIFVFAFGPTIFLLNTLVESFGGYLAQVVPMSFRTGASGGGEWLAGWTIFYWAWWLSWAPFVGTFMARISRGRTIREFVICVLIVPTLVSTVWFVVMGGTAIRFELTGVTDMAASLSSGVENTLFTMLDAMPLSTVVAVLVVVLIMLFYVAGADAASLVLGMLSQGGSLHPRTWLVVTWGSMIGAVAIALLLAGGLDAIQTTVIVFGVPFLVVMLGVCYSLVKQLRDEPVVTTVPPGVRTVIAEMRPNTVQELPANVVQQPAPDGAGNGVAADARQSKQPQPSS</sequence>
<keyword evidence="6 9" id="KW-1133">Transmembrane helix</keyword>
<evidence type="ECO:0000256" key="6">
    <source>
        <dbReference type="ARBA" id="ARBA00022989"/>
    </source>
</evidence>
<keyword evidence="11" id="KW-1185">Reference proteome</keyword>